<dbReference type="InterPro" id="IPR011989">
    <property type="entry name" value="ARM-like"/>
</dbReference>
<keyword evidence="1" id="KW-0732">Signal</keyword>
<proteinExistence type="predicted"/>
<feature type="chain" id="PRO_5021840780" description="HEAT repeat protein" evidence="1">
    <location>
        <begin position="25"/>
        <end position="411"/>
    </location>
</feature>
<protein>
    <recommendedName>
        <fullName evidence="4">HEAT repeat protein</fullName>
    </recommendedName>
</protein>
<sequence length="411" mass="43876" precursor="true">MFSIKFVIRFALAWLGLFALPASAETRQLELHAAIESGAVSVRIEFLGGAMGDRMKLYLRKQTAGDLQLKVTPGTLFLPQGGDVQRLAAVGLKGKLTAQGTYRRTAAIELNDSSEQGFLIQVVCIDYHKNSPPAGQAFIIGAVEPRCQRILSVRGDLSIWAYQSAIWIDRAGVSPSKLQATFQVASTDLQAAADLLKEAEAAGAASLAEVDVSVEAKASARGIFSADPAVRAQAHAEVQTLDPADRAKLDALLKLNVLRGGKLPTAEELRAGSTLESLIPAGIELPKLEIPQSVDDIMAMVDAIRKQAANGQAGDKIADLASLKLLPHLAGLKARLPLLRIAAARAIANVKDPVAVEALLVALQDRDARVRAAAAAGLEKLTQQNFGDDTEKWTAWWQEAHVSFGTFEPTQ</sequence>
<dbReference type="Gene3D" id="1.25.10.10">
    <property type="entry name" value="Leucine-rich Repeat Variant"/>
    <property type="match status" value="1"/>
</dbReference>
<dbReference type="AlphaFoldDB" id="A0A518IRF7"/>
<dbReference type="RefSeq" id="WP_145283561.1">
    <property type="nucleotide sequence ID" value="NZ_CP036318.1"/>
</dbReference>
<evidence type="ECO:0000313" key="3">
    <source>
        <dbReference type="Proteomes" id="UP000316770"/>
    </source>
</evidence>
<name>A0A518IRF7_9BACT</name>
<dbReference type="EMBL" id="CP036318">
    <property type="protein sequence ID" value="QDV55672.1"/>
    <property type="molecule type" value="Genomic_DNA"/>
</dbReference>
<dbReference type="InterPro" id="IPR004155">
    <property type="entry name" value="PBS_lyase_HEAT"/>
</dbReference>
<dbReference type="InterPro" id="IPR016024">
    <property type="entry name" value="ARM-type_fold"/>
</dbReference>
<evidence type="ECO:0008006" key="4">
    <source>
        <dbReference type="Google" id="ProtNLM"/>
    </source>
</evidence>
<dbReference type="SMART" id="SM00567">
    <property type="entry name" value="EZ_HEAT"/>
    <property type="match status" value="1"/>
</dbReference>
<reference evidence="2 3" key="1">
    <citation type="submission" date="2019-02" db="EMBL/GenBank/DDBJ databases">
        <title>Deep-cultivation of Planctomycetes and their phenomic and genomic characterization uncovers novel biology.</title>
        <authorList>
            <person name="Wiegand S."/>
            <person name="Jogler M."/>
            <person name="Boedeker C."/>
            <person name="Pinto D."/>
            <person name="Vollmers J."/>
            <person name="Rivas-Marin E."/>
            <person name="Kohn T."/>
            <person name="Peeters S.H."/>
            <person name="Heuer A."/>
            <person name="Rast P."/>
            <person name="Oberbeckmann S."/>
            <person name="Bunk B."/>
            <person name="Jeske O."/>
            <person name="Meyerdierks A."/>
            <person name="Storesund J.E."/>
            <person name="Kallscheuer N."/>
            <person name="Luecker S."/>
            <person name="Lage O.M."/>
            <person name="Pohl T."/>
            <person name="Merkel B.J."/>
            <person name="Hornburger P."/>
            <person name="Mueller R.-W."/>
            <person name="Bruemmer F."/>
            <person name="Labrenz M."/>
            <person name="Spormann A.M."/>
            <person name="Op den Camp H."/>
            <person name="Overmann J."/>
            <person name="Amann R."/>
            <person name="Jetten M.S.M."/>
            <person name="Mascher T."/>
            <person name="Medema M.H."/>
            <person name="Devos D.P."/>
            <person name="Kaster A.-K."/>
            <person name="Ovreas L."/>
            <person name="Rohde M."/>
            <person name="Galperin M.Y."/>
            <person name="Jogler C."/>
        </authorList>
    </citation>
    <scope>NUCLEOTIDE SEQUENCE [LARGE SCALE GENOMIC DNA]</scope>
    <source>
        <strain evidence="2 3">Mal33</strain>
    </source>
</reference>
<dbReference type="Pfam" id="PF13646">
    <property type="entry name" value="HEAT_2"/>
    <property type="match status" value="1"/>
</dbReference>
<evidence type="ECO:0000313" key="2">
    <source>
        <dbReference type="EMBL" id="QDV55672.1"/>
    </source>
</evidence>
<evidence type="ECO:0000256" key="1">
    <source>
        <dbReference type="SAM" id="SignalP"/>
    </source>
</evidence>
<dbReference type="Proteomes" id="UP000316770">
    <property type="component" value="Chromosome"/>
</dbReference>
<accession>A0A518IRF7</accession>
<keyword evidence="3" id="KW-1185">Reference proteome</keyword>
<gene>
    <name evidence="2" type="ORF">Mal33_16510</name>
</gene>
<dbReference type="SUPFAM" id="SSF48371">
    <property type="entry name" value="ARM repeat"/>
    <property type="match status" value="1"/>
</dbReference>
<feature type="signal peptide" evidence="1">
    <location>
        <begin position="1"/>
        <end position="24"/>
    </location>
</feature>
<organism evidence="2 3">
    <name type="scientific">Rosistilla oblonga</name>
    <dbReference type="NCBI Taxonomy" id="2527990"/>
    <lineage>
        <taxon>Bacteria</taxon>
        <taxon>Pseudomonadati</taxon>
        <taxon>Planctomycetota</taxon>
        <taxon>Planctomycetia</taxon>
        <taxon>Pirellulales</taxon>
        <taxon>Pirellulaceae</taxon>
        <taxon>Rosistilla</taxon>
    </lineage>
</organism>